<protein>
    <submittedName>
        <fullName evidence="1">Uncharacterized protein</fullName>
    </submittedName>
</protein>
<dbReference type="RefSeq" id="WP_377241303.1">
    <property type="nucleotide sequence ID" value="NZ_JBHLXP010000001.1"/>
</dbReference>
<name>A0ABV6BA48_9GAMM</name>
<evidence type="ECO:0000313" key="1">
    <source>
        <dbReference type="EMBL" id="MFC0047756.1"/>
    </source>
</evidence>
<dbReference type="Proteomes" id="UP001589813">
    <property type="component" value="Unassembled WGS sequence"/>
</dbReference>
<proteinExistence type="predicted"/>
<dbReference type="EMBL" id="JBHLXP010000001">
    <property type="protein sequence ID" value="MFC0047756.1"/>
    <property type="molecule type" value="Genomic_DNA"/>
</dbReference>
<organism evidence="1 2">
    <name type="scientific">Rheinheimera tilapiae</name>
    <dbReference type="NCBI Taxonomy" id="875043"/>
    <lineage>
        <taxon>Bacteria</taxon>
        <taxon>Pseudomonadati</taxon>
        <taxon>Pseudomonadota</taxon>
        <taxon>Gammaproteobacteria</taxon>
        <taxon>Chromatiales</taxon>
        <taxon>Chromatiaceae</taxon>
        <taxon>Rheinheimera</taxon>
    </lineage>
</organism>
<comment type="caution">
    <text evidence="1">The sequence shown here is derived from an EMBL/GenBank/DDBJ whole genome shotgun (WGS) entry which is preliminary data.</text>
</comment>
<accession>A0ABV6BA48</accession>
<sequence>MANQEGFHLVDHGPFPIMEFKLGDKTISAEQLVKAAEMMRLELLSFGLVVRVDSKTKQEAA</sequence>
<reference evidence="1 2" key="1">
    <citation type="submission" date="2024-09" db="EMBL/GenBank/DDBJ databases">
        <authorList>
            <person name="Sun Q."/>
            <person name="Mori K."/>
        </authorList>
    </citation>
    <scope>NUCLEOTIDE SEQUENCE [LARGE SCALE GENOMIC DNA]</scope>
    <source>
        <strain evidence="1 2">KCTC 23315</strain>
    </source>
</reference>
<evidence type="ECO:0000313" key="2">
    <source>
        <dbReference type="Proteomes" id="UP001589813"/>
    </source>
</evidence>
<keyword evidence="2" id="KW-1185">Reference proteome</keyword>
<gene>
    <name evidence="1" type="ORF">ACFFJP_05610</name>
</gene>